<organism evidence="1 2">
    <name type="scientific">Micrococcus terreus</name>
    <dbReference type="NCBI Taxonomy" id="574650"/>
    <lineage>
        <taxon>Bacteria</taxon>
        <taxon>Bacillati</taxon>
        <taxon>Actinomycetota</taxon>
        <taxon>Actinomycetes</taxon>
        <taxon>Micrococcales</taxon>
        <taxon>Micrococcaceae</taxon>
        <taxon>Micrococcus</taxon>
    </lineage>
</organism>
<proteinExistence type="predicted"/>
<dbReference type="Pfam" id="PF21790">
    <property type="entry name" value="OGG"/>
    <property type="match status" value="1"/>
</dbReference>
<accession>A0A1I7MIY1</accession>
<dbReference type="OrthoDB" id="4077754at2"/>
<dbReference type="Proteomes" id="UP000198881">
    <property type="component" value="Unassembled WGS sequence"/>
</dbReference>
<dbReference type="RefSeq" id="WP_091695585.1">
    <property type="nucleotide sequence ID" value="NZ_FPCG01000003.1"/>
</dbReference>
<dbReference type="AlphaFoldDB" id="A0A1I7MIY1"/>
<gene>
    <name evidence="1" type="ORF">SAMN04487966_10373</name>
</gene>
<evidence type="ECO:0000313" key="1">
    <source>
        <dbReference type="EMBL" id="SFV21846.1"/>
    </source>
</evidence>
<dbReference type="InterPro" id="IPR048868">
    <property type="entry name" value="OGG-like_put"/>
</dbReference>
<dbReference type="EMBL" id="FPCG01000003">
    <property type="protein sequence ID" value="SFV21846.1"/>
    <property type="molecule type" value="Genomic_DNA"/>
</dbReference>
<evidence type="ECO:0000313" key="2">
    <source>
        <dbReference type="Proteomes" id="UP000198881"/>
    </source>
</evidence>
<protein>
    <submittedName>
        <fullName evidence="1">Uncharacterized protein</fullName>
    </submittedName>
</protein>
<name>A0A1I7MIY1_9MICC</name>
<keyword evidence="2" id="KW-1185">Reference proteome</keyword>
<reference evidence="1 2" key="1">
    <citation type="submission" date="2016-10" db="EMBL/GenBank/DDBJ databases">
        <authorList>
            <person name="de Groot N.N."/>
        </authorList>
    </citation>
    <scope>NUCLEOTIDE SEQUENCE [LARGE SCALE GENOMIC DNA]</scope>
    <source>
        <strain evidence="1 2">CGMCC 1.7054</strain>
    </source>
</reference>
<sequence length="240" mass="27107">MNVPPTLLQELIDAPDFAPQQKFPVRKDSWLRWLGHIDGLAESIEDLPRQMDRLDVAQFVTANLKTDTASAFVVAMMWGHGSSGYGPYRTAYVLTGSRAFHGANISEQSVRRLEKASEIATQDGPVAGYYYLNNEGKIAGLGPAFFTKWLYFVTTEKGRNVDNTAPVLDQLVMRWLRDNGGPRLRYAKTPSYEKYIDLLRQWGKSRSTGNPLPPADVEERIFRLIRNDGSRPQPDEVRTT</sequence>